<reference evidence="2" key="1">
    <citation type="submission" date="2023-10" db="EMBL/GenBank/DDBJ databases">
        <title>Genome assembly of Pristionchus species.</title>
        <authorList>
            <person name="Yoshida K."/>
            <person name="Sommer R.J."/>
        </authorList>
    </citation>
    <scope>NUCLEOTIDE SEQUENCE</scope>
    <source>
        <strain evidence="2">RS0144</strain>
    </source>
</reference>
<dbReference type="AlphaFoldDB" id="A0AAV5S790"/>
<name>A0AAV5S790_9BILA</name>
<evidence type="ECO:0000313" key="3">
    <source>
        <dbReference type="Proteomes" id="UP001432027"/>
    </source>
</evidence>
<feature type="compositionally biased region" description="Basic and acidic residues" evidence="1">
    <location>
        <begin position="67"/>
        <end position="78"/>
    </location>
</feature>
<gene>
    <name evidence="2" type="ORF">PENTCL1PPCAC_951</name>
</gene>
<accession>A0AAV5S790</accession>
<protein>
    <recommendedName>
        <fullName evidence="4">Ribosomal protein</fullName>
    </recommendedName>
</protein>
<evidence type="ECO:0000313" key="2">
    <source>
        <dbReference type="EMBL" id="GMS78776.1"/>
    </source>
</evidence>
<evidence type="ECO:0008006" key="4">
    <source>
        <dbReference type="Google" id="ProtNLM"/>
    </source>
</evidence>
<proteinExistence type="predicted"/>
<evidence type="ECO:0000256" key="1">
    <source>
        <dbReference type="SAM" id="MobiDB-lite"/>
    </source>
</evidence>
<comment type="caution">
    <text evidence="2">The sequence shown here is derived from an EMBL/GenBank/DDBJ whole genome shotgun (WGS) entry which is preliminary data.</text>
</comment>
<feature type="non-terminal residue" evidence="2">
    <location>
        <position position="1"/>
    </location>
</feature>
<keyword evidence="3" id="KW-1185">Reference proteome</keyword>
<feature type="region of interest" description="Disordered" evidence="1">
    <location>
        <begin position="60"/>
        <end position="84"/>
    </location>
</feature>
<dbReference type="Proteomes" id="UP001432027">
    <property type="component" value="Unassembled WGS sequence"/>
</dbReference>
<dbReference type="EMBL" id="BTSX01000001">
    <property type="protein sequence ID" value="GMS78776.1"/>
    <property type="molecule type" value="Genomic_DNA"/>
</dbReference>
<organism evidence="2 3">
    <name type="scientific">Pristionchus entomophagus</name>
    <dbReference type="NCBI Taxonomy" id="358040"/>
    <lineage>
        <taxon>Eukaryota</taxon>
        <taxon>Metazoa</taxon>
        <taxon>Ecdysozoa</taxon>
        <taxon>Nematoda</taxon>
        <taxon>Chromadorea</taxon>
        <taxon>Rhabditida</taxon>
        <taxon>Rhabditina</taxon>
        <taxon>Diplogasteromorpha</taxon>
        <taxon>Diplogasteroidea</taxon>
        <taxon>Neodiplogasteridae</taxon>
        <taxon>Pristionchus</taxon>
    </lineage>
</organism>
<sequence length="84" mass="9525">IKRKKMDSIFSRFCDTVLQRAILGTSKSDVQYEIIANTFTTAKSNKCMSRAAAIPSRLMGNQRQTLRGKDRKNGEKQFHSCHCA</sequence>